<dbReference type="PANTHER" id="PTHR12768">
    <property type="entry name" value="BECLIN 1"/>
    <property type="match status" value="1"/>
</dbReference>
<dbReference type="GO" id="GO:0000045">
    <property type="term" value="P:autophagosome assembly"/>
    <property type="evidence" value="ECO:0007669"/>
    <property type="project" value="TreeGrafter"/>
</dbReference>
<dbReference type="InterPro" id="IPR041691">
    <property type="entry name" value="Atg6/beclin_CC"/>
</dbReference>
<feature type="compositionally biased region" description="Polar residues" evidence="3">
    <location>
        <begin position="139"/>
        <end position="149"/>
    </location>
</feature>
<dbReference type="PANTHER" id="PTHR12768:SF4">
    <property type="entry name" value="BECLIN-1"/>
    <property type="match status" value="1"/>
</dbReference>
<dbReference type="InterPro" id="IPR040455">
    <property type="entry name" value="Atg6_BARA"/>
</dbReference>
<dbReference type="InterPro" id="IPR007243">
    <property type="entry name" value="Atg6/Beclin"/>
</dbReference>
<reference evidence="7 8" key="1">
    <citation type="submission" date="2015-08" db="EMBL/GenBank/DDBJ databases">
        <title>Next Generation Sequencing and Analysis of the Genome of Puccinia sorghi L Schw, the Causal Agent of Maize Common Rust.</title>
        <authorList>
            <person name="Rochi L."/>
            <person name="Burguener G."/>
            <person name="Darino M."/>
            <person name="Turjanski A."/>
            <person name="Kreff E."/>
            <person name="Dieguez M.J."/>
            <person name="Sacco F."/>
        </authorList>
    </citation>
    <scope>NUCLEOTIDE SEQUENCE [LARGE SCALE GENOMIC DNA]</scope>
    <source>
        <strain evidence="7 8">RO10H11247</strain>
    </source>
</reference>
<dbReference type="GO" id="GO:0006995">
    <property type="term" value="P:cellular response to nitrogen starvation"/>
    <property type="evidence" value="ECO:0007669"/>
    <property type="project" value="TreeGrafter"/>
</dbReference>
<evidence type="ECO:0000256" key="1">
    <source>
        <dbReference type="ARBA" id="ARBA00005965"/>
    </source>
</evidence>
<dbReference type="OrthoDB" id="20368at2759"/>
<dbReference type="GO" id="GO:0045324">
    <property type="term" value="P:late endosome to vacuole transport"/>
    <property type="evidence" value="ECO:0007669"/>
    <property type="project" value="TreeGrafter"/>
</dbReference>
<feature type="domain" description="Atg6 BARA" evidence="5">
    <location>
        <begin position="402"/>
        <end position="577"/>
    </location>
</feature>
<comment type="caution">
    <text evidence="7">The sequence shown here is derived from an EMBL/GenBank/DDBJ whole genome shotgun (WGS) entry which is preliminary data.</text>
</comment>
<protein>
    <submittedName>
        <fullName evidence="7">Uncharacterized protein</fullName>
    </submittedName>
</protein>
<dbReference type="Pfam" id="PF04111">
    <property type="entry name" value="APG6"/>
    <property type="match status" value="1"/>
</dbReference>
<dbReference type="Proteomes" id="UP000037035">
    <property type="component" value="Unassembled WGS sequence"/>
</dbReference>
<sequence length="583" mass="65384">MKQSFSPCSCLSCLLSITILDSTDSIMFGDADAGVVLACQRCKQVFKTTTVSLWKRSLPSLEADKTHLHFQTQKLRMDDSVADLAPSAYDFMSSLSDRGGSMVYLNPQQSEPSVRNQTPARPNHLPFLPNPRRGRVPLPSNQSPLRANNASRAATPSSVSSSRDSASNHSSSSSQQNPGPTESFVVLSESTLGAARAQQDLKADSSTPPQPQDQSRSTSSTPPSPNTNDRVFKLAELLSNNPSRFDHPLCTECTDKLLEWMHNQLQSAKSNRDRYAIFERELNREKTAATDGSYETCKKIKQDIEELKIRESEAVEKLRQTESACENVEAELREIERQESEQDKEEEQFWDDYNQYLLEAAEIQSQLDSVTTRYRNDQNELAKLKATNVYSQCSISCWLCLLEDAFCIGCESGVGTINGLRLGRLADVPVSEAVEWIEINAAWGHTALLLQTLCKRMKFTLDGSAKVEYRLIPMGSFSRIERTKGDKSCLELFGSDDFALARMLHNRRFDSAMVDFLECLRQVSEQVIRRNPHTKIPFRVHKDKIGEASIKLSFSSDEAWTSALRHVLFTLKIMNAALDHVSN</sequence>
<dbReference type="GO" id="GO:0034271">
    <property type="term" value="C:phosphatidylinositol 3-kinase complex, class III, type I"/>
    <property type="evidence" value="ECO:0007669"/>
    <property type="project" value="TreeGrafter"/>
</dbReference>
<feature type="compositionally biased region" description="Low complexity" evidence="3">
    <location>
        <begin position="150"/>
        <end position="174"/>
    </location>
</feature>
<dbReference type="FunFam" id="1.10.418.40:FF:000006">
    <property type="entry name" value="Chromosome 12, whole genome shotgun sequence"/>
    <property type="match status" value="1"/>
</dbReference>
<evidence type="ECO:0000256" key="4">
    <source>
        <dbReference type="SAM" id="SignalP"/>
    </source>
</evidence>
<keyword evidence="2" id="KW-0175">Coiled coil</keyword>
<dbReference type="STRING" id="27349.A0A0L6UUB8"/>
<feature type="compositionally biased region" description="Polar residues" evidence="3">
    <location>
        <begin position="106"/>
        <end position="120"/>
    </location>
</feature>
<evidence type="ECO:0000256" key="2">
    <source>
        <dbReference type="SAM" id="Coils"/>
    </source>
</evidence>
<accession>A0A0L6UUB8</accession>
<evidence type="ECO:0000313" key="8">
    <source>
        <dbReference type="Proteomes" id="UP000037035"/>
    </source>
</evidence>
<feature type="chain" id="PRO_5005568052" evidence="4">
    <location>
        <begin position="26"/>
        <end position="583"/>
    </location>
</feature>
<evidence type="ECO:0000313" key="7">
    <source>
        <dbReference type="EMBL" id="KNZ52141.1"/>
    </source>
</evidence>
<name>A0A0L6UUB8_9BASI</name>
<feature type="domain" description="Atg6/beclin coiled-coil" evidence="6">
    <location>
        <begin position="248"/>
        <end position="381"/>
    </location>
</feature>
<dbReference type="VEuPathDB" id="FungiDB:VP01_3679g2"/>
<dbReference type="Gene3D" id="1.10.418.40">
    <property type="entry name" value="Autophagy protein 6/Beclin 1"/>
    <property type="match status" value="1"/>
</dbReference>
<dbReference type="GO" id="GO:0000423">
    <property type="term" value="P:mitophagy"/>
    <property type="evidence" value="ECO:0007669"/>
    <property type="project" value="TreeGrafter"/>
</dbReference>
<organism evidence="7 8">
    <name type="scientific">Puccinia sorghi</name>
    <dbReference type="NCBI Taxonomy" id="27349"/>
    <lineage>
        <taxon>Eukaryota</taxon>
        <taxon>Fungi</taxon>
        <taxon>Dikarya</taxon>
        <taxon>Basidiomycota</taxon>
        <taxon>Pucciniomycotina</taxon>
        <taxon>Pucciniomycetes</taxon>
        <taxon>Pucciniales</taxon>
        <taxon>Pucciniaceae</taxon>
        <taxon>Puccinia</taxon>
    </lineage>
</organism>
<comment type="similarity">
    <text evidence="1">Belongs to the beclin family.</text>
</comment>
<keyword evidence="8" id="KW-1185">Reference proteome</keyword>
<dbReference type="Pfam" id="PF17675">
    <property type="entry name" value="APG6_N"/>
    <property type="match status" value="1"/>
</dbReference>
<evidence type="ECO:0000256" key="3">
    <source>
        <dbReference type="SAM" id="MobiDB-lite"/>
    </source>
</evidence>
<dbReference type="InterPro" id="IPR038274">
    <property type="entry name" value="Atg6/Beclin_C_sf"/>
</dbReference>
<dbReference type="AlphaFoldDB" id="A0A0L6UUB8"/>
<feature type="compositionally biased region" description="Low complexity" evidence="3">
    <location>
        <begin position="204"/>
        <end position="229"/>
    </location>
</feature>
<proteinExistence type="inferred from homology"/>
<dbReference type="GO" id="GO:0000407">
    <property type="term" value="C:phagophore assembly site"/>
    <property type="evidence" value="ECO:0007669"/>
    <property type="project" value="TreeGrafter"/>
</dbReference>
<evidence type="ECO:0000259" key="5">
    <source>
        <dbReference type="Pfam" id="PF04111"/>
    </source>
</evidence>
<keyword evidence="4" id="KW-0732">Signal</keyword>
<dbReference type="GO" id="GO:0030674">
    <property type="term" value="F:protein-macromolecule adaptor activity"/>
    <property type="evidence" value="ECO:0007669"/>
    <property type="project" value="TreeGrafter"/>
</dbReference>
<dbReference type="EMBL" id="LAVV01008700">
    <property type="protein sequence ID" value="KNZ52141.1"/>
    <property type="molecule type" value="Genomic_DNA"/>
</dbReference>
<feature type="signal peptide" evidence="4">
    <location>
        <begin position="1"/>
        <end position="25"/>
    </location>
</feature>
<dbReference type="Gene3D" id="6.10.250.3110">
    <property type="match status" value="1"/>
</dbReference>
<dbReference type="GO" id="GO:0043548">
    <property type="term" value="F:phosphatidylinositol 3-kinase binding"/>
    <property type="evidence" value="ECO:0007669"/>
    <property type="project" value="TreeGrafter"/>
</dbReference>
<gene>
    <name evidence="7" type="ORF">VP01_3679g2</name>
</gene>
<feature type="coiled-coil region" evidence="2">
    <location>
        <begin position="297"/>
        <end position="387"/>
    </location>
</feature>
<dbReference type="GO" id="GO:0034272">
    <property type="term" value="C:phosphatidylinositol 3-kinase complex, class III, type II"/>
    <property type="evidence" value="ECO:0007669"/>
    <property type="project" value="TreeGrafter"/>
</dbReference>
<feature type="region of interest" description="Disordered" evidence="3">
    <location>
        <begin position="102"/>
        <end position="182"/>
    </location>
</feature>
<evidence type="ECO:0000259" key="6">
    <source>
        <dbReference type="Pfam" id="PF17675"/>
    </source>
</evidence>
<feature type="region of interest" description="Disordered" evidence="3">
    <location>
        <begin position="194"/>
        <end position="229"/>
    </location>
</feature>